<evidence type="ECO:0000256" key="3">
    <source>
        <dbReference type="SAM" id="SignalP"/>
    </source>
</evidence>
<feature type="region of interest" description="Disordered" evidence="1">
    <location>
        <begin position="272"/>
        <end position="358"/>
    </location>
</feature>
<feature type="chain" id="PRO_5040111636" description="Integral membrane protein" evidence="3">
    <location>
        <begin position="30"/>
        <end position="358"/>
    </location>
</feature>
<evidence type="ECO:0000313" key="4">
    <source>
        <dbReference type="EMBL" id="KAF2099063.1"/>
    </source>
</evidence>
<accession>A0A9P4IFI3</accession>
<proteinExistence type="predicted"/>
<feature type="transmembrane region" description="Helical" evidence="2">
    <location>
        <begin position="170"/>
        <end position="191"/>
    </location>
</feature>
<comment type="caution">
    <text evidence="4">The sequence shown here is derived from an EMBL/GenBank/DDBJ whole genome shotgun (WGS) entry which is preliminary data.</text>
</comment>
<feature type="signal peptide" evidence="3">
    <location>
        <begin position="1"/>
        <end position="29"/>
    </location>
</feature>
<feature type="compositionally biased region" description="Low complexity" evidence="1">
    <location>
        <begin position="309"/>
        <end position="321"/>
    </location>
</feature>
<keyword evidence="2" id="KW-0812">Transmembrane</keyword>
<feature type="compositionally biased region" description="Basic and acidic residues" evidence="1">
    <location>
        <begin position="325"/>
        <end position="338"/>
    </location>
</feature>
<reference evidence="4" key="1">
    <citation type="journal article" date="2020" name="Stud. Mycol.">
        <title>101 Dothideomycetes genomes: a test case for predicting lifestyles and emergence of pathogens.</title>
        <authorList>
            <person name="Haridas S."/>
            <person name="Albert R."/>
            <person name="Binder M."/>
            <person name="Bloem J."/>
            <person name="Labutti K."/>
            <person name="Salamov A."/>
            <person name="Andreopoulos B."/>
            <person name="Baker S."/>
            <person name="Barry K."/>
            <person name="Bills G."/>
            <person name="Bluhm B."/>
            <person name="Cannon C."/>
            <person name="Castanera R."/>
            <person name="Culley D."/>
            <person name="Daum C."/>
            <person name="Ezra D."/>
            <person name="Gonzalez J."/>
            <person name="Henrissat B."/>
            <person name="Kuo A."/>
            <person name="Liang C."/>
            <person name="Lipzen A."/>
            <person name="Lutzoni F."/>
            <person name="Magnuson J."/>
            <person name="Mondo S."/>
            <person name="Nolan M."/>
            <person name="Ohm R."/>
            <person name="Pangilinan J."/>
            <person name="Park H.-J."/>
            <person name="Ramirez L."/>
            <person name="Alfaro M."/>
            <person name="Sun H."/>
            <person name="Tritt A."/>
            <person name="Yoshinaga Y."/>
            <person name="Zwiers L.-H."/>
            <person name="Turgeon B."/>
            <person name="Goodwin S."/>
            <person name="Spatafora J."/>
            <person name="Crous P."/>
            <person name="Grigoriev I."/>
        </authorList>
    </citation>
    <scope>NUCLEOTIDE SEQUENCE</scope>
    <source>
        <strain evidence="4">CBS 133067</strain>
    </source>
</reference>
<keyword evidence="2" id="KW-1133">Transmembrane helix</keyword>
<organism evidence="4 5">
    <name type="scientific">Rhizodiscina lignyota</name>
    <dbReference type="NCBI Taxonomy" id="1504668"/>
    <lineage>
        <taxon>Eukaryota</taxon>
        <taxon>Fungi</taxon>
        <taxon>Dikarya</taxon>
        <taxon>Ascomycota</taxon>
        <taxon>Pezizomycotina</taxon>
        <taxon>Dothideomycetes</taxon>
        <taxon>Pleosporomycetidae</taxon>
        <taxon>Aulographales</taxon>
        <taxon>Rhizodiscinaceae</taxon>
        <taxon>Rhizodiscina</taxon>
    </lineage>
</organism>
<dbReference type="AlphaFoldDB" id="A0A9P4IFI3"/>
<keyword evidence="2" id="KW-0472">Membrane</keyword>
<feature type="region of interest" description="Disordered" evidence="1">
    <location>
        <begin position="120"/>
        <end position="156"/>
    </location>
</feature>
<keyword evidence="3" id="KW-0732">Signal</keyword>
<evidence type="ECO:0000313" key="5">
    <source>
        <dbReference type="Proteomes" id="UP000799772"/>
    </source>
</evidence>
<feature type="compositionally biased region" description="Basic residues" evidence="1">
    <location>
        <begin position="339"/>
        <end position="352"/>
    </location>
</feature>
<feature type="compositionally biased region" description="Low complexity" evidence="1">
    <location>
        <begin position="120"/>
        <end position="152"/>
    </location>
</feature>
<sequence length="358" mass="37493">MASATFSRPSGLLSVALIFLTTLGGIVNAQTVLDSSKLPSCYTQCQPLTQANGACVPPAAPVTDQGTYQSCFCASQFLVALYSSPTLQNCAACSASDQSQIQTWYESLCHGGVVVTPAGGQTQTTTASSSTQGAVTTTTGAASAATSGSESGLSSNNPAPKPWFSTHWKWVVLLIVVVLAFIFFMTLGFWLKRRNRHRRDNQRFSGTGQLRNANSPSPFSSGILAPSDGAFIGSRNHPPMSVVPGAGSAAAMERYGSGSNVADGYGYSSVRSQDFDVPNPPPATAGATRNLPWLNDRTNSGGSGRSKRGAAVAAAAVGADEIAAEGDRHGRKSKDGSSLKKKLSRKSKSRSRRRDEDR</sequence>
<name>A0A9P4IFI3_9PEZI</name>
<evidence type="ECO:0008006" key="6">
    <source>
        <dbReference type="Google" id="ProtNLM"/>
    </source>
</evidence>
<evidence type="ECO:0000256" key="1">
    <source>
        <dbReference type="SAM" id="MobiDB-lite"/>
    </source>
</evidence>
<dbReference type="Proteomes" id="UP000799772">
    <property type="component" value="Unassembled WGS sequence"/>
</dbReference>
<gene>
    <name evidence="4" type="ORF">NA57DRAFT_76299</name>
</gene>
<evidence type="ECO:0000256" key="2">
    <source>
        <dbReference type="SAM" id="Phobius"/>
    </source>
</evidence>
<keyword evidence="5" id="KW-1185">Reference proteome</keyword>
<dbReference type="OrthoDB" id="5426355at2759"/>
<protein>
    <recommendedName>
        <fullName evidence="6">Integral membrane protein</fullName>
    </recommendedName>
</protein>
<dbReference type="EMBL" id="ML978126">
    <property type="protein sequence ID" value="KAF2099063.1"/>
    <property type="molecule type" value="Genomic_DNA"/>
</dbReference>